<dbReference type="GO" id="GO:0005509">
    <property type="term" value="F:calcium ion binding"/>
    <property type="evidence" value="ECO:0007669"/>
    <property type="project" value="InterPro"/>
</dbReference>
<accession>A0A926P3J9</accession>
<dbReference type="InterPro" id="IPR002048">
    <property type="entry name" value="EF_hand_dom"/>
</dbReference>
<organism evidence="3 4">
    <name type="scientific">Roseibium aggregatum</name>
    <dbReference type="NCBI Taxonomy" id="187304"/>
    <lineage>
        <taxon>Bacteria</taxon>
        <taxon>Pseudomonadati</taxon>
        <taxon>Pseudomonadota</taxon>
        <taxon>Alphaproteobacteria</taxon>
        <taxon>Hyphomicrobiales</taxon>
        <taxon>Stappiaceae</taxon>
        <taxon>Roseibium</taxon>
    </lineage>
</organism>
<dbReference type="CDD" id="cd00051">
    <property type="entry name" value="EFh"/>
    <property type="match status" value="1"/>
</dbReference>
<dbReference type="Proteomes" id="UP000598467">
    <property type="component" value="Unassembled WGS sequence"/>
</dbReference>
<feature type="region of interest" description="Disordered" evidence="1">
    <location>
        <begin position="100"/>
        <end position="129"/>
    </location>
</feature>
<feature type="compositionally biased region" description="Acidic residues" evidence="1">
    <location>
        <begin position="118"/>
        <end position="129"/>
    </location>
</feature>
<evidence type="ECO:0000259" key="2">
    <source>
        <dbReference type="PROSITE" id="PS50222"/>
    </source>
</evidence>
<feature type="domain" description="EF-hand" evidence="2">
    <location>
        <begin position="71"/>
        <end position="98"/>
    </location>
</feature>
<name>A0A926P3J9_9HYPH</name>
<dbReference type="AlphaFoldDB" id="A0A926P3J9"/>
<protein>
    <submittedName>
        <fullName evidence="3">EF-hand domain-containing protein</fullName>
    </submittedName>
</protein>
<dbReference type="InterPro" id="IPR018247">
    <property type="entry name" value="EF_Hand_1_Ca_BS"/>
</dbReference>
<dbReference type="PROSITE" id="PS50222">
    <property type="entry name" value="EF_HAND_2"/>
    <property type="match status" value="1"/>
</dbReference>
<dbReference type="PROSITE" id="PS00018">
    <property type="entry name" value="EF_HAND_1"/>
    <property type="match status" value="2"/>
</dbReference>
<dbReference type="EMBL" id="JABFCZ010000029">
    <property type="protein sequence ID" value="MBD1549003.1"/>
    <property type="molecule type" value="Genomic_DNA"/>
</dbReference>
<reference evidence="3" key="1">
    <citation type="submission" date="2020-05" db="EMBL/GenBank/DDBJ databases">
        <title>Identification of trans-AT polyketide cluster in two marine bacteria, producers of a novel glutaramide-containing polyketide sesbanimide D and analogs.</title>
        <authorList>
            <person name="Kacar D."/>
            <person name="Rodriguez P."/>
            <person name="Canedo L."/>
            <person name="Gonzalez E."/>
            <person name="Galan B."/>
            <person name="De La Calle F."/>
            <person name="Garcia J.L."/>
        </authorList>
    </citation>
    <scope>NUCLEOTIDE SEQUENCE</scope>
    <source>
        <strain evidence="3">PHM038</strain>
    </source>
</reference>
<gene>
    <name evidence="3" type="ORF">HK439_22310</name>
</gene>
<evidence type="ECO:0000313" key="3">
    <source>
        <dbReference type="EMBL" id="MBD1549003.1"/>
    </source>
</evidence>
<dbReference type="SUPFAM" id="SSF47473">
    <property type="entry name" value="EF-hand"/>
    <property type="match status" value="1"/>
</dbReference>
<evidence type="ECO:0000313" key="4">
    <source>
        <dbReference type="Proteomes" id="UP000598467"/>
    </source>
</evidence>
<dbReference type="Gene3D" id="1.10.238.10">
    <property type="entry name" value="EF-hand"/>
    <property type="match status" value="2"/>
</dbReference>
<dbReference type="InterPro" id="IPR011992">
    <property type="entry name" value="EF-hand-dom_pair"/>
</dbReference>
<sequence length="129" mass="14132">MMTDQDNNQARPMPGYGYGRRGNMPWGYHGHMGPGMMYGRGGGYGMGPGMMGSGMMGNGMMGRGMMGPQMMILMMDTNGDGKLSLEEFQAIHGRMFKYLDKNGDGQLTPDEIRKNWQDDDDGDEGGDAK</sequence>
<comment type="caution">
    <text evidence="3">The sequence shown here is derived from an EMBL/GenBank/DDBJ whole genome shotgun (WGS) entry which is preliminary data.</text>
</comment>
<dbReference type="Pfam" id="PF13202">
    <property type="entry name" value="EF-hand_5"/>
    <property type="match status" value="2"/>
</dbReference>
<proteinExistence type="predicted"/>
<evidence type="ECO:0000256" key="1">
    <source>
        <dbReference type="SAM" id="MobiDB-lite"/>
    </source>
</evidence>